<dbReference type="RefSeq" id="WP_043402907.1">
    <property type="nucleotide sequence ID" value="NZ_JPMI01000218.1"/>
</dbReference>
<protein>
    <recommendedName>
        <fullName evidence="3">Orc1-like AAA ATPase domain-containing protein</fullName>
    </recommendedName>
</protein>
<dbReference type="InterPro" id="IPR011990">
    <property type="entry name" value="TPR-like_helical_dom_sf"/>
</dbReference>
<sequence>MSGQQFVGREKELSTLEGVLAKALHEHAQLLFVTGEAGSGKTALMQEFARRAQDADPDLVVALGGCNAQLGLGDPYLPFREILALLTGDIETQRKRGFLTPQNVSRLHRILLRVAKLLVEVAPELASNFLPEAALTAMIGKAVITKAGWLEDLERLARRKREQALVFEGNPDQAFVFDQYTRMLKMLAEQAPLLLIIEDLHWSDAASLALLFHLVRRLDSDRILLVGTYRADALATDQNGKHHPLETLLNELKRHHGRATVDLDLTPTREKWLFTNALLDREANLLDGEFRQKLFEHTGGQPLFTLEILQALNERGMIQRDEQGRWIAKGVLDWGVLPVRVEGVIAERIARLEEAPLAMLRVASVQGVQFTAQVIAQVERQSERQIFQELQRLAVRHRLIEELGEIRVGSNILSRYQFIHVLFQQYFMDTLGKAERRLLHGEVAQALESLYGSRTGEIALPLARHFHQAGIPEKAVPYLIQAANKAIILSANEEAITHLTLGLELLEQLPEGADRTRMEIGLQMLLGIARVYTLGFAAPEVEHAYGRALALCQEIPDTPEVIPVLVGLYGFYLLRGRIYTTAEIADQVQLRRLASQSHAPLIQLLEHWMSGVGHFWQGQLASACQQLDQVLAIYPSLPPIQNSLYLTDPGIATHCHEAWAFWLLGHMDQGLERIHQTLLLARKLNHDWTLTYALSFCCAILGCRREGAPMLEKAREARTLASKQGFTFWAPISQIYEGWALALLGRYQEGLTTMRAAVADYQATGAWLVQTVFLGALSEVCARAGKPHEGLQHVEAALAAASTTGERVYEAELLRLKGEILWMLAGPENQVEESFQQALWVARQQR</sequence>
<keyword evidence="2" id="KW-0067">ATP-binding</keyword>
<dbReference type="GO" id="GO:0005524">
    <property type="term" value="F:ATP binding"/>
    <property type="evidence" value="ECO:0007669"/>
    <property type="project" value="UniProtKB-KW"/>
</dbReference>
<dbReference type="SUPFAM" id="SSF52540">
    <property type="entry name" value="P-loop containing nucleoside triphosphate hydrolases"/>
    <property type="match status" value="1"/>
</dbReference>
<evidence type="ECO:0000313" key="5">
    <source>
        <dbReference type="Proteomes" id="UP000028547"/>
    </source>
</evidence>
<proteinExistence type="predicted"/>
<dbReference type="Gene3D" id="3.40.50.300">
    <property type="entry name" value="P-loop containing nucleotide triphosphate hydrolases"/>
    <property type="match status" value="1"/>
</dbReference>
<evidence type="ECO:0000256" key="2">
    <source>
        <dbReference type="ARBA" id="ARBA00022840"/>
    </source>
</evidence>
<feature type="domain" description="Orc1-like AAA ATPase" evidence="3">
    <location>
        <begin position="5"/>
        <end position="226"/>
    </location>
</feature>
<reference evidence="4 5" key="1">
    <citation type="submission" date="2014-07" db="EMBL/GenBank/DDBJ databases">
        <title>Draft Genome Sequence of Gephyronic Acid Producer, Cystobacter violaceus Strain Cb vi76.</title>
        <authorList>
            <person name="Stevens D.C."/>
            <person name="Young J."/>
            <person name="Carmichael R."/>
            <person name="Tan J."/>
            <person name="Taylor R.E."/>
        </authorList>
    </citation>
    <scope>NUCLEOTIDE SEQUENCE [LARGE SCALE GENOMIC DNA]</scope>
    <source>
        <strain evidence="4 5">Cb vi76</strain>
    </source>
</reference>
<dbReference type="GO" id="GO:0004016">
    <property type="term" value="F:adenylate cyclase activity"/>
    <property type="evidence" value="ECO:0007669"/>
    <property type="project" value="TreeGrafter"/>
</dbReference>
<evidence type="ECO:0000313" key="4">
    <source>
        <dbReference type="EMBL" id="KFA90273.1"/>
    </source>
</evidence>
<dbReference type="Gene3D" id="1.25.40.10">
    <property type="entry name" value="Tetratricopeptide repeat domain"/>
    <property type="match status" value="1"/>
</dbReference>
<evidence type="ECO:0000259" key="3">
    <source>
        <dbReference type="Pfam" id="PF13191"/>
    </source>
</evidence>
<comment type="caution">
    <text evidence="4">The sequence shown here is derived from an EMBL/GenBank/DDBJ whole genome shotgun (WGS) entry which is preliminary data.</text>
</comment>
<dbReference type="GO" id="GO:0005737">
    <property type="term" value="C:cytoplasm"/>
    <property type="evidence" value="ECO:0007669"/>
    <property type="project" value="TreeGrafter"/>
</dbReference>
<dbReference type="PANTHER" id="PTHR16305">
    <property type="entry name" value="TESTICULAR SOLUBLE ADENYLYL CYCLASE"/>
    <property type="match status" value="1"/>
</dbReference>
<organism evidence="4 5">
    <name type="scientific">Archangium violaceum Cb vi76</name>
    <dbReference type="NCBI Taxonomy" id="1406225"/>
    <lineage>
        <taxon>Bacteria</taxon>
        <taxon>Pseudomonadati</taxon>
        <taxon>Myxococcota</taxon>
        <taxon>Myxococcia</taxon>
        <taxon>Myxococcales</taxon>
        <taxon>Cystobacterineae</taxon>
        <taxon>Archangiaceae</taxon>
        <taxon>Archangium</taxon>
    </lineage>
</organism>
<dbReference type="EMBL" id="JPMI01000218">
    <property type="protein sequence ID" value="KFA90273.1"/>
    <property type="molecule type" value="Genomic_DNA"/>
</dbReference>
<dbReference type="Proteomes" id="UP000028547">
    <property type="component" value="Unassembled WGS sequence"/>
</dbReference>
<dbReference type="InterPro" id="IPR041664">
    <property type="entry name" value="AAA_16"/>
</dbReference>
<evidence type="ECO:0000256" key="1">
    <source>
        <dbReference type="ARBA" id="ARBA00022741"/>
    </source>
</evidence>
<accession>A0A084SP88</accession>
<keyword evidence="1" id="KW-0547">Nucleotide-binding</keyword>
<name>A0A084SP88_9BACT</name>
<dbReference type="SUPFAM" id="SSF48452">
    <property type="entry name" value="TPR-like"/>
    <property type="match status" value="1"/>
</dbReference>
<dbReference type="Pfam" id="PF13191">
    <property type="entry name" value="AAA_16"/>
    <property type="match status" value="1"/>
</dbReference>
<dbReference type="InterPro" id="IPR027417">
    <property type="entry name" value="P-loop_NTPase"/>
</dbReference>
<dbReference type="AlphaFoldDB" id="A0A084SP88"/>
<gene>
    <name evidence="4" type="ORF">Q664_29470</name>
</gene>
<feature type="non-terminal residue" evidence="4">
    <location>
        <position position="846"/>
    </location>
</feature>
<dbReference type="PANTHER" id="PTHR16305:SF28">
    <property type="entry name" value="GUANYLATE CYCLASE DOMAIN-CONTAINING PROTEIN"/>
    <property type="match status" value="1"/>
</dbReference>